<evidence type="ECO:0000256" key="10">
    <source>
        <dbReference type="PIRSR" id="PIRSR006246-1"/>
    </source>
</evidence>
<evidence type="ECO:0000313" key="15">
    <source>
        <dbReference type="Proteomes" id="UP000388235"/>
    </source>
</evidence>
<comment type="subunit">
    <text evidence="9">Heterooctamer of four alpha and four beta subunits.</text>
</comment>
<organism evidence="14 15">
    <name type="scientific">Litorivicinus lipolyticus</name>
    <dbReference type="NCBI Taxonomy" id="418701"/>
    <lineage>
        <taxon>Bacteria</taxon>
        <taxon>Pseudomonadati</taxon>
        <taxon>Pseudomonadota</taxon>
        <taxon>Gammaproteobacteria</taxon>
        <taxon>Oceanospirillales</taxon>
        <taxon>Litorivicinaceae</taxon>
        <taxon>Litorivicinus</taxon>
    </lineage>
</organism>
<evidence type="ECO:0000256" key="11">
    <source>
        <dbReference type="PIRSR" id="PIRSR006246-2"/>
    </source>
</evidence>
<protein>
    <recommendedName>
        <fullName evidence="9">Aspartate 1-decarboxylase</fullName>
        <ecNumber evidence="9">4.1.1.11</ecNumber>
    </recommendedName>
    <alternativeName>
        <fullName evidence="9">Aspartate alpha-decarboxylase</fullName>
    </alternativeName>
    <component>
        <recommendedName>
            <fullName evidence="9">Aspartate 1-decarboxylase beta chain</fullName>
        </recommendedName>
    </component>
    <component>
        <recommendedName>
            <fullName evidence="9">Aspartate 1-decarboxylase alpha chain</fullName>
        </recommendedName>
    </component>
</protein>
<keyword evidence="5 9" id="KW-0865">Zymogen</keyword>
<evidence type="ECO:0000256" key="8">
    <source>
        <dbReference type="ARBA" id="ARBA00023317"/>
    </source>
</evidence>
<comment type="PTM">
    <text evidence="9 12">Is synthesized initially as an inactive proenzyme, which is activated by self-cleavage at a specific serine bond to produce a beta-subunit with a hydroxyl group at its C-terminus and an alpha-subunit with a pyruvoyl group at its N-terminus.</text>
</comment>
<evidence type="ECO:0000256" key="1">
    <source>
        <dbReference type="ARBA" id="ARBA00022490"/>
    </source>
</evidence>
<comment type="similarity">
    <text evidence="9">Belongs to the PanD family.</text>
</comment>
<dbReference type="InterPro" id="IPR009010">
    <property type="entry name" value="Asp_de-COase-like_dom_sf"/>
</dbReference>
<comment type="function">
    <text evidence="9">Catalyzes the pyruvoyl-dependent decarboxylation of aspartate to produce beta-alanine.</text>
</comment>
<proteinExistence type="inferred from homology"/>
<dbReference type="PANTHER" id="PTHR21012:SF0">
    <property type="entry name" value="ASPARTATE 1-DECARBOXYLASE"/>
    <property type="match status" value="1"/>
</dbReference>
<reference evidence="14 15" key="1">
    <citation type="submission" date="2019-11" db="EMBL/GenBank/DDBJ databases">
        <authorList>
            <person name="Khan S.A."/>
            <person name="Jeon C.O."/>
            <person name="Chun B.H."/>
        </authorList>
    </citation>
    <scope>NUCLEOTIDE SEQUENCE [LARGE SCALE GENOMIC DNA]</scope>
    <source>
        <strain evidence="14 15">IMCC 1097</strain>
    </source>
</reference>
<name>A0A5Q2Q6U2_9GAMM</name>
<dbReference type="EC" id="4.1.1.11" evidence="9"/>
<keyword evidence="15" id="KW-1185">Reference proteome</keyword>
<comment type="catalytic activity">
    <reaction evidence="9">
        <text>L-aspartate + H(+) = beta-alanine + CO2</text>
        <dbReference type="Rhea" id="RHEA:19497"/>
        <dbReference type="ChEBI" id="CHEBI:15378"/>
        <dbReference type="ChEBI" id="CHEBI:16526"/>
        <dbReference type="ChEBI" id="CHEBI:29991"/>
        <dbReference type="ChEBI" id="CHEBI:57966"/>
        <dbReference type="EC" id="4.1.1.11"/>
    </reaction>
</comment>
<dbReference type="NCBIfam" id="TIGR00223">
    <property type="entry name" value="panD"/>
    <property type="match status" value="1"/>
</dbReference>
<keyword evidence="2 9" id="KW-0566">Pantothenate biosynthesis</keyword>
<feature type="binding site" evidence="9 11">
    <location>
        <position position="58"/>
    </location>
    <ligand>
        <name>substrate</name>
    </ligand>
</feature>
<evidence type="ECO:0000256" key="6">
    <source>
        <dbReference type="ARBA" id="ARBA00023239"/>
    </source>
</evidence>
<keyword evidence="1 9" id="KW-0963">Cytoplasm</keyword>
<evidence type="ECO:0000256" key="4">
    <source>
        <dbReference type="ARBA" id="ARBA00022813"/>
    </source>
</evidence>
<evidence type="ECO:0000313" key="14">
    <source>
        <dbReference type="EMBL" id="QGG79578.1"/>
    </source>
</evidence>
<evidence type="ECO:0000256" key="3">
    <source>
        <dbReference type="ARBA" id="ARBA00022793"/>
    </source>
</evidence>
<dbReference type="UniPathway" id="UPA00028">
    <property type="reaction ID" value="UER00002"/>
</dbReference>
<dbReference type="GO" id="GO:0015940">
    <property type="term" value="P:pantothenate biosynthetic process"/>
    <property type="evidence" value="ECO:0007669"/>
    <property type="project" value="UniProtKB-UniRule"/>
</dbReference>
<dbReference type="OrthoDB" id="9803983at2"/>
<dbReference type="AlphaFoldDB" id="A0A5Q2Q6U2"/>
<gene>
    <name evidence="9" type="primary">panD</name>
    <name evidence="14" type="ORF">GH975_02935</name>
</gene>
<dbReference type="GO" id="GO:0004068">
    <property type="term" value="F:aspartate 1-decarboxylase activity"/>
    <property type="evidence" value="ECO:0007669"/>
    <property type="project" value="UniProtKB-UniRule"/>
</dbReference>
<comment type="subcellular location">
    <subcellularLocation>
        <location evidence="9">Cytoplasm</location>
    </subcellularLocation>
</comment>
<dbReference type="EMBL" id="CP045871">
    <property type="protein sequence ID" value="QGG79578.1"/>
    <property type="molecule type" value="Genomic_DNA"/>
</dbReference>
<feature type="binding site" evidence="9 11">
    <location>
        <begin position="74"/>
        <end position="76"/>
    </location>
    <ligand>
        <name>substrate</name>
    </ligand>
</feature>
<feature type="modified residue" description="Pyruvic acid (Ser)" evidence="9 12">
    <location>
        <position position="26"/>
    </location>
</feature>
<dbReference type="GO" id="GO:0005829">
    <property type="term" value="C:cytosol"/>
    <property type="evidence" value="ECO:0007669"/>
    <property type="project" value="TreeGrafter"/>
</dbReference>
<sequence>MKLRTLLDAKLHRVTVTAAELHYIGSCAIDADLLQAAGMVEHERIDIWNLNNGERFSTYAIEAPAGSGVISVNGSAARKAEVGDLLIIASFCQLTEDELSKHTPAKVFVDERNRQISEVDALARQGVTN</sequence>
<dbReference type="HAMAP" id="MF_00446">
    <property type="entry name" value="PanD"/>
    <property type="match status" value="1"/>
</dbReference>
<evidence type="ECO:0000256" key="9">
    <source>
        <dbReference type="HAMAP-Rule" id="MF_00446"/>
    </source>
</evidence>
<evidence type="ECO:0000256" key="7">
    <source>
        <dbReference type="ARBA" id="ARBA00023270"/>
    </source>
</evidence>
<comment type="pathway">
    <text evidence="9">Cofactor biosynthesis; (R)-pantothenate biosynthesis; beta-alanine from L-aspartate: step 1/1.</text>
</comment>
<dbReference type="GO" id="GO:0006523">
    <property type="term" value="P:alanine biosynthetic process"/>
    <property type="evidence" value="ECO:0007669"/>
    <property type="project" value="InterPro"/>
</dbReference>
<accession>A0A5Q2Q6U2</accession>
<dbReference type="CDD" id="cd06919">
    <property type="entry name" value="Asp_decarbox"/>
    <property type="match status" value="1"/>
</dbReference>
<keyword evidence="6 9" id="KW-0456">Lyase</keyword>
<evidence type="ECO:0000256" key="12">
    <source>
        <dbReference type="PIRSR" id="PIRSR006246-3"/>
    </source>
</evidence>
<feature type="active site" description="Proton donor" evidence="9 10">
    <location>
        <position position="59"/>
    </location>
</feature>
<dbReference type="PIRSF" id="PIRSF006246">
    <property type="entry name" value="Asp_decarbox"/>
    <property type="match status" value="1"/>
</dbReference>
<dbReference type="Gene3D" id="2.40.40.20">
    <property type="match status" value="1"/>
</dbReference>
<dbReference type="Pfam" id="PF02261">
    <property type="entry name" value="Asp_decarbox"/>
    <property type="match status" value="1"/>
</dbReference>
<keyword evidence="7 9" id="KW-0704">Schiff base</keyword>
<evidence type="ECO:0000256" key="13">
    <source>
        <dbReference type="PIRSR" id="PIRSR006246-5"/>
    </source>
</evidence>
<evidence type="ECO:0000256" key="5">
    <source>
        <dbReference type="ARBA" id="ARBA00023145"/>
    </source>
</evidence>
<keyword evidence="4 9" id="KW-0068">Autocatalytic cleavage</keyword>
<dbReference type="KEGG" id="llp:GH975_02935"/>
<feature type="active site" description="Schiff-base intermediate with substrate; via pyruvic acid" evidence="9 10">
    <location>
        <position position="26"/>
    </location>
</feature>
<dbReference type="Proteomes" id="UP000388235">
    <property type="component" value="Chromosome"/>
</dbReference>
<dbReference type="RefSeq" id="WP_153713082.1">
    <property type="nucleotide sequence ID" value="NZ_CP045871.1"/>
</dbReference>
<evidence type="ECO:0000256" key="2">
    <source>
        <dbReference type="ARBA" id="ARBA00022655"/>
    </source>
</evidence>
<feature type="chain" id="PRO_5024522069" description="Aspartate 1-decarboxylase beta chain" evidence="9 13">
    <location>
        <begin position="1"/>
        <end position="25"/>
    </location>
</feature>
<dbReference type="InterPro" id="IPR003190">
    <property type="entry name" value="Asp_decarbox"/>
</dbReference>
<dbReference type="PANTHER" id="PTHR21012">
    <property type="entry name" value="ASPARTATE 1-DECARBOXYLASE"/>
    <property type="match status" value="1"/>
</dbReference>
<dbReference type="SUPFAM" id="SSF50692">
    <property type="entry name" value="ADC-like"/>
    <property type="match status" value="1"/>
</dbReference>
<comment type="cofactor">
    <cofactor evidence="9 10">
        <name>pyruvate</name>
        <dbReference type="ChEBI" id="CHEBI:15361"/>
    </cofactor>
    <text evidence="9 10">Binds 1 pyruvoyl group covalently per subunit.</text>
</comment>
<feature type="chain" id="PRO_5024522068" description="Aspartate 1-decarboxylase alpha chain" evidence="9 13">
    <location>
        <begin position="26"/>
        <end position="129"/>
    </location>
</feature>
<keyword evidence="3 9" id="KW-0210">Decarboxylase</keyword>
<keyword evidence="8 9" id="KW-0670">Pyruvate</keyword>